<dbReference type="Proteomes" id="UP000314981">
    <property type="component" value="Chromosome 16"/>
</dbReference>
<dbReference type="GO" id="GO:0005886">
    <property type="term" value="C:plasma membrane"/>
    <property type="evidence" value="ECO:0007669"/>
    <property type="project" value="Ensembl"/>
</dbReference>
<reference evidence="3" key="2">
    <citation type="submission" date="2025-05" db="UniProtKB">
        <authorList>
            <consortium name="Ensembl"/>
        </authorList>
    </citation>
    <scope>IDENTIFICATION</scope>
</reference>
<evidence type="ECO:0000313" key="3">
    <source>
        <dbReference type="Ensembl" id="ENSBIXP00000034263.1"/>
    </source>
</evidence>
<evidence type="ECO:0000313" key="5">
    <source>
        <dbReference type="Proteomes" id="UP000429181"/>
    </source>
</evidence>
<evidence type="ECO:0000313" key="4">
    <source>
        <dbReference type="Proteomes" id="UP000314981"/>
    </source>
</evidence>
<keyword evidence="4" id="KW-1185">Reference proteome</keyword>
<feature type="transmembrane region" description="Helical" evidence="2">
    <location>
        <begin position="6"/>
        <end position="28"/>
    </location>
</feature>
<dbReference type="GO" id="GO:0045648">
    <property type="term" value="P:positive regulation of erythrocyte differentiation"/>
    <property type="evidence" value="ECO:0007669"/>
    <property type="project" value="Ensembl"/>
</dbReference>
<keyword evidence="2" id="KW-1133">Transmembrane helix</keyword>
<proteinExistence type="predicted"/>
<sequence length="188" mass="20878">MEVWHGVVIAVVSLILQTCLLAVINYLLSRHMDPGCARPGEHSLLTLALSPVAKEIERILKGARSQAPSLCPTHCCPPAAEERKETRAERNVLVPEPRYRHDSDTSSDSSDSSNSSPPTTSQVTKDVNYTQVVFAAPGDRRNDSVLDYENIKEATDYVNVNPKRQKPDFWTFVNPAVSEPVEYTQVVM</sequence>
<dbReference type="Proteomes" id="UP000429181">
    <property type="component" value="Chromosome 16"/>
</dbReference>
<name>A0A4W2E5N9_BOBOX</name>
<feature type="compositionally biased region" description="Low complexity" evidence="1">
    <location>
        <begin position="106"/>
        <end position="121"/>
    </location>
</feature>
<keyword evidence="2" id="KW-0812">Transmembrane</keyword>
<dbReference type="AlphaFoldDB" id="A0A4W2E5N9"/>
<evidence type="ECO:0000256" key="2">
    <source>
        <dbReference type="SAM" id="Phobius"/>
    </source>
</evidence>
<gene>
    <name evidence="3" type="primary">RHEX</name>
</gene>
<dbReference type="Pfam" id="PF15763">
    <property type="entry name" value="DUF4692"/>
    <property type="match status" value="2"/>
</dbReference>
<protein>
    <submittedName>
        <fullName evidence="3">Regulator of hemoglobinization and erythroid cell expansion</fullName>
    </submittedName>
</protein>
<dbReference type="PANTHER" id="PTHR38491:SF1">
    <property type="entry name" value="REGULATOR OF HEMOGLOBINIZATION AND ERYTHROID CELL EXPANSION PROTEIN"/>
    <property type="match status" value="1"/>
</dbReference>
<dbReference type="Ensembl" id="ENSBIXT00005005912.1">
    <property type="protein sequence ID" value="ENSBIXP00005031081.1"/>
    <property type="gene ID" value="ENSBIXG00005011348.1"/>
</dbReference>
<dbReference type="GO" id="GO:0005128">
    <property type="term" value="F:erythropoietin receptor binding"/>
    <property type="evidence" value="ECO:0007669"/>
    <property type="project" value="Ensembl"/>
</dbReference>
<organism evidence="3 4">
    <name type="scientific">Bos indicus x Bos taurus</name>
    <name type="common">Hybrid cattle</name>
    <dbReference type="NCBI Taxonomy" id="30522"/>
    <lineage>
        <taxon>Eukaryota</taxon>
        <taxon>Metazoa</taxon>
        <taxon>Chordata</taxon>
        <taxon>Craniata</taxon>
        <taxon>Vertebrata</taxon>
        <taxon>Euteleostomi</taxon>
        <taxon>Mammalia</taxon>
        <taxon>Eutheria</taxon>
        <taxon>Laurasiatheria</taxon>
        <taxon>Artiodactyla</taxon>
        <taxon>Ruminantia</taxon>
        <taxon>Pecora</taxon>
        <taxon>Bovidae</taxon>
        <taxon>Bovinae</taxon>
        <taxon>Bos</taxon>
    </lineage>
</organism>
<dbReference type="PANTHER" id="PTHR38491">
    <property type="entry name" value="REGULATOR OF HEMOGLOBINIZATION AND ERYTHROID CELL EXPANSION PROTEIN"/>
    <property type="match status" value="1"/>
</dbReference>
<feature type="region of interest" description="Disordered" evidence="1">
    <location>
        <begin position="81"/>
        <end position="126"/>
    </location>
</feature>
<feature type="compositionally biased region" description="Basic and acidic residues" evidence="1">
    <location>
        <begin position="81"/>
        <end position="90"/>
    </location>
</feature>
<evidence type="ECO:0000256" key="1">
    <source>
        <dbReference type="SAM" id="MobiDB-lite"/>
    </source>
</evidence>
<dbReference type="InterPro" id="IPR031517">
    <property type="entry name" value="RHEX-like"/>
</dbReference>
<dbReference type="GeneTree" id="ENSGT00390000004770"/>
<reference evidence="4 5" key="1">
    <citation type="submission" date="2018-11" db="EMBL/GenBank/DDBJ databases">
        <title>Haplotype-resolved cattle genomes.</title>
        <authorList>
            <person name="Low W.Y."/>
            <person name="Tearle R."/>
            <person name="Bickhart D.M."/>
            <person name="Rosen B.D."/>
            <person name="Koren S."/>
            <person name="Rhie A."/>
            <person name="Hiendleder S."/>
            <person name="Phillippy A.M."/>
            <person name="Smith T.P.L."/>
            <person name="Williams J.L."/>
        </authorList>
    </citation>
    <scope>NUCLEOTIDE SEQUENCE [LARGE SCALE GENOMIC DNA]</scope>
</reference>
<accession>A0A4W2E5N9</accession>
<dbReference type="Ensembl" id="ENSBIXT00000021789.1">
    <property type="protein sequence ID" value="ENSBIXP00000034263.1"/>
    <property type="gene ID" value="ENSBIXG00000017198.1"/>
</dbReference>
<keyword evidence="2" id="KW-0472">Membrane</keyword>
<dbReference type="GO" id="GO:0038162">
    <property type="term" value="P:erythropoietin-mediated signaling pathway"/>
    <property type="evidence" value="ECO:0007669"/>
    <property type="project" value="Ensembl"/>
</dbReference>